<dbReference type="Gene3D" id="3.10.310.30">
    <property type="match status" value="1"/>
</dbReference>
<proteinExistence type="predicted"/>
<dbReference type="EMBL" id="PPEK01000002">
    <property type="protein sequence ID" value="PNV68274.1"/>
    <property type="molecule type" value="Genomic_DNA"/>
</dbReference>
<accession>A0A2K2UDA4</accession>
<evidence type="ECO:0000313" key="3">
    <source>
        <dbReference type="EMBL" id="PNV68274.1"/>
    </source>
</evidence>
<dbReference type="PANTHER" id="PTHR47618">
    <property type="entry name" value="BIFUNCTIONAL OLIGORIBONUCLEASE AND PAP PHOSPHATASE NRNA"/>
    <property type="match status" value="1"/>
</dbReference>
<organism evidence="3 4">
    <name type="scientific">Enteroscipio rubneri</name>
    <dbReference type="NCBI Taxonomy" id="2070686"/>
    <lineage>
        <taxon>Bacteria</taxon>
        <taxon>Bacillati</taxon>
        <taxon>Actinomycetota</taxon>
        <taxon>Coriobacteriia</taxon>
        <taxon>Eggerthellales</taxon>
        <taxon>Eggerthellaceae</taxon>
        <taxon>Enteroscipio</taxon>
    </lineage>
</organism>
<dbReference type="RefSeq" id="WP_103264342.1">
    <property type="nucleotide sequence ID" value="NZ_CABMLE010000002.1"/>
</dbReference>
<evidence type="ECO:0000259" key="2">
    <source>
        <dbReference type="Pfam" id="PF02272"/>
    </source>
</evidence>
<keyword evidence="4" id="KW-1185">Reference proteome</keyword>
<sequence length="348" mass="36541">MAVTPQTNIDLPSVARFLASRDDFVICGHVSPDGDCLGSQLGLAAALRSLGKRATCLLAKDEPVDTRLGFLPGIADMVPASSFSGEAVTFVAVDVPTRERMGEAAAALLDRCAASLTLDHHAADTAMTELAYVDPEAASVTMLVWEVARLMRADRVGDVATCCYTGLVTDTGRFQYQNTDRAALAAAADMVGAGADPSSVSREVFQNRSLASIRLESIAVDRMELEAGGSVALSWLSLADFAALDAVKADAEPVIDALRSVAGVRVACVLREQDDVVRGSIRAKDDTDVAAIARHFGGGGHRAAAGFTLKRSLEEARGIVRRVLVEAVGAGCDRAVDAVRPSEEARRA</sequence>
<comment type="caution">
    <text evidence="3">The sequence shown here is derived from an EMBL/GenBank/DDBJ whole genome shotgun (WGS) entry which is preliminary data.</text>
</comment>
<dbReference type="Pfam" id="PF01368">
    <property type="entry name" value="DHH"/>
    <property type="match status" value="1"/>
</dbReference>
<feature type="domain" description="DDH" evidence="1">
    <location>
        <begin position="24"/>
        <end position="166"/>
    </location>
</feature>
<dbReference type="OrthoDB" id="9803668at2"/>
<dbReference type="GO" id="GO:0003676">
    <property type="term" value="F:nucleic acid binding"/>
    <property type="evidence" value="ECO:0007669"/>
    <property type="project" value="InterPro"/>
</dbReference>
<evidence type="ECO:0000259" key="1">
    <source>
        <dbReference type="Pfam" id="PF01368"/>
    </source>
</evidence>
<dbReference type="SUPFAM" id="SSF64182">
    <property type="entry name" value="DHH phosphoesterases"/>
    <property type="match status" value="1"/>
</dbReference>
<dbReference type="Gene3D" id="3.90.1640.10">
    <property type="entry name" value="inorganic pyrophosphatase (n-terminal core)"/>
    <property type="match status" value="1"/>
</dbReference>
<feature type="domain" description="DHHA1" evidence="2">
    <location>
        <begin position="248"/>
        <end position="323"/>
    </location>
</feature>
<dbReference type="InterPro" id="IPR003156">
    <property type="entry name" value="DHHA1_dom"/>
</dbReference>
<reference evidence="4" key="1">
    <citation type="submission" date="2018-01" db="EMBL/GenBank/DDBJ databases">
        <title>Rubneribacter badeniensis gen. nov., sp. nov., and Colonibacter rubneri, gen. nov., sp. nov., WGS of new members of the Eggerthellaceae.</title>
        <authorList>
            <person name="Danylec N."/>
            <person name="Stoll D.A."/>
            <person name="Doetsch A."/>
            <person name="Kulling S.E."/>
            <person name="Huch M."/>
        </authorList>
    </citation>
    <scope>NUCLEOTIDE SEQUENCE [LARGE SCALE GENOMIC DNA]</scope>
    <source>
        <strain evidence="4">ResAG-96</strain>
    </source>
</reference>
<dbReference type="AlphaFoldDB" id="A0A2K2UDA4"/>
<dbReference type="InterPro" id="IPR051319">
    <property type="entry name" value="Oligoribo/pAp-PDE_c-di-AMP_PDE"/>
</dbReference>
<protein>
    <submittedName>
        <fullName evidence="3">Recombinase RecJ</fullName>
    </submittedName>
</protein>
<name>A0A2K2UDA4_9ACTN</name>
<dbReference type="PANTHER" id="PTHR47618:SF1">
    <property type="entry name" value="BIFUNCTIONAL OLIGORIBONUCLEASE AND PAP PHOSPHATASE NRNA"/>
    <property type="match status" value="1"/>
</dbReference>
<dbReference type="InterPro" id="IPR038763">
    <property type="entry name" value="DHH_sf"/>
</dbReference>
<dbReference type="InterPro" id="IPR001667">
    <property type="entry name" value="DDH_dom"/>
</dbReference>
<dbReference type="Proteomes" id="UP000236197">
    <property type="component" value="Unassembled WGS sequence"/>
</dbReference>
<dbReference type="Pfam" id="PF02272">
    <property type="entry name" value="DHHA1"/>
    <property type="match status" value="1"/>
</dbReference>
<gene>
    <name evidence="3" type="ORF">C2L71_03160</name>
</gene>
<evidence type="ECO:0000313" key="4">
    <source>
        <dbReference type="Proteomes" id="UP000236197"/>
    </source>
</evidence>